<protein>
    <submittedName>
        <fullName evidence="1">Uncharacterized protein</fullName>
    </submittedName>
</protein>
<dbReference type="EMBL" id="BARV01014227">
    <property type="protein sequence ID" value="GAI30434.1"/>
    <property type="molecule type" value="Genomic_DNA"/>
</dbReference>
<name>X1PHS9_9ZZZZ</name>
<evidence type="ECO:0000313" key="1">
    <source>
        <dbReference type="EMBL" id="GAI30434.1"/>
    </source>
</evidence>
<feature type="non-terminal residue" evidence="1">
    <location>
        <position position="1"/>
    </location>
</feature>
<organism evidence="1">
    <name type="scientific">marine sediment metagenome</name>
    <dbReference type="NCBI Taxonomy" id="412755"/>
    <lineage>
        <taxon>unclassified sequences</taxon>
        <taxon>metagenomes</taxon>
        <taxon>ecological metagenomes</taxon>
    </lineage>
</organism>
<comment type="caution">
    <text evidence="1">The sequence shown here is derived from an EMBL/GenBank/DDBJ whole genome shotgun (WGS) entry which is preliminary data.</text>
</comment>
<accession>X1PHS9</accession>
<sequence length="77" mass="8870">DEPNLSSTEEAKLWKETIGALRQINPNLLWFTHTITAQRLNRPDLLPWYSPQEVPYPNILMDGGIWISPAHPPFDFA</sequence>
<gene>
    <name evidence="1" type="ORF">S06H3_25032</name>
</gene>
<reference evidence="1" key="1">
    <citation type="journal article" date="2014" name="Front. Microbiol.">
        <title>High frequency of phylogenetically diverse reductive dehalogenase-homologous genes in deep subseafloor sedimentary metagenomes.</title>
        <authorList>
            <person name="Kawai M."/>
            <person name="Futagami T."/>
            <person name="Toyoda A."/>
            <person name="Takaki Y."/>
            <person name="Nishi S."/>
            <person name="Hori S."/>
            <person name="Arai W."/>
            <person name="Tsubouchi T."/>
            <person name="Morono Y."/>
            <person name="Uchiyama I."/>
            <person name="Ito T."/>
            <person name="Fujiyama A."/>
            <person name="Inagaki F."/>
            <person name="Takami H."/>
        </authorList>
    </citation>
    <scope>NUCLEOTIDE SEQUENCE</scope>
    <source>
        <strain evidence="1">Expedition CK06-06</strain>
    </source>
</reference>
<proteinExistence type="predicted"/>
<dbReference type="AlphaFoldDB" id="X1PHS9"/>
<feature type="non-terminal residue" evidence="1">
    <location>
        <position position="77"/>
    </location>
</feature>